<protein>
    <submittedName>
        <fullName evidence="2">DUF2236 domain-containing protein</fullName>
    </submittedName>
</protein>
<evidence type="ECO:0000313" key="3">
    <source>
        <dbReference type="Proteomes" id="UP000474967"/>
    </source>
</evidence>
<feature type="domain" description="ER-bound oxygenase mpaB/mpaB'/Rubber oxygenase catalytic" evidence="1">
    <location>
        <begin position="23"/>
        <end position="244"/>
    </location>
</feature>
<dbReference type="PANTHER" id="PTHR36151">
    <property type="entry name" value="BLR2777 PROTEIN"/>
    <property type="match status" value="1"/>
</dbReference>
<dbReference type="GO" id="GO:0016491">
    <property type="term" value="F:oxidoreductase activity"/>
    <property type="evidence" value="ECO:0007669"/>
    <property type="project" value="InterPro"/>
</dbReference>
<dbReference type="PANTHER" id="PTHR36151:SF3">
    <property type="entry name" value="ER-BOUND OXYGENASE MPAB_MPAB'_RUBBER OXYGENASE CATALYTIC DOMAIN-CONTAINING PROTEIN"/>
    <property type="match status" value="1"/>
</dbReference>
<reference evidence="2 3" key="1">
    <citation type="journal article" date="2014" name="J. Microbiol.">
        <title>Diaminobutyricibacter tongyongensis gen. nov., sp. nov. and Homoserinibacter gongjuensis gen. nov., sp. nov. belong to the family Microbacteriaceae.</title>
        <authorList>
            <person name="Kim S.J."/>
            <person name="Ahn J.H."/>
            <person name="Weon H.Y."/>
            <person name="Hamada M."/>
            <person name="Suzuki K."/>
            <person name="Kwon S.W."/>
        </authorList>
    </citation>
    <scope>NUCLEOTIDE SEQUENCE [LARGE SCALE GENOMIC DNA]</scope>
    <source>
        <strain evidence="2 3">NBRC 108724</strain>
    </source>
</reference>
<dbReference type="AlphaFoldDB" id="A0A6L9XSY4"/>
<dbReference type="Pfam" id="PF09995">
    <property type="entry name" value="MPAB_Lcp_cat"/>
    <property type="match status" value="1"/>
</dbReference>
<comment type="caution">
    <text evidence="2">The sequence shown here is derived from an EMBL/GenBank/DDBJ whole genome shotgun (WGS) entry which is preliminary data.</text>
</comment>
<dbReference type="InterPro" id="IPR018713">
    <property type="entry name" value="MPAB/Lcp_cat_dom"/>
</dbReference>
<evidence type="ECO:0000313" key="2">
    <source>
        <dbReference type="EMBL" id="NEN04426.1"/>
    </source>
</evidence>
<dbReference type="EMBL" id="JAAGWY010000001">
    <property type="protein sequence ID" value="NEN04426.1"/>
    <property type="molecule type" value="Genomic_DNA"/>
</dbReference>
<evidence type="ECO:0000259" key="1">
    <source>
        <dbReference type="Pfam" id="PF09995"/>
    </source>
</evidence>
<gene>
    <name evidence="2" type="ORF">G3T36_00935</name>
</gene>
<proteinExistence type="predicted"/>
<dbReference type="Proteomes" id="UP000474967">
    <property type="component" value="Unassembled WGS sequence"/>
</dbReference>
<accession>A0A6L9XSY4</accession>
<name>A0A6L9XSY4_9MICO</name>
<keyword evidence="3" id="KW-1185">Reference proteome</keyword>
<organism evidence="2 3">
    <name type="scientific">Leifsonia tongyongensis</name>
    <dbReference type="NCBI Taxonomy" id="1268043"/>
    <lineage>
        <taxon>Bacteria</taxon>
        <taxon>Bacillati</taxon>
        <taxon>Actinomycetota</taxon>
        <taxon>Actinomycetes</taxon>
        <taxon>Micrococcales</taxon>
        <taxon>Microbacteriaceae</taxon>
        <taxon>Leifsonia</taxon>
    </lineage>
</organism>
<sequence>MDRTTGGRCDVGRTLGVHDIVAEAVLVAGGGRAILLQIAHPAVGRGVVDHSDFAADPLGRLRSTLTFVYATVYGSPDEVAAVQRAVNRAHAPVRAASPSGDGPAYNAFDPQLQLWVAATLYDSAVTTYEGVFGPLDSESADRIYSEYSVLGTVLQVPPGLWPADRGAFAAYWAATLPTLKVTPGTRAVAQQVLHGRNLPLWLRSVMPLGRLATAGLLPVPLRVEFGLPWNRRRQRRFDRLMRLTAVVYPHLPGWLRHRPRDLLLRRLRRSITASRSARS</sequence>